<keyword evidence="2" id="KW-1185">Reference proteome</keyword>
<dbReference type="Proteomes" id="UP000251213">
    <property type="component" value="Unassembled WGS sequence"/>
</dbReference>
<dbReference type="OrthoDB" id="2597874at2"/>
<dbReference type="EMBL" id="QJKK01000008">
    <property type="protein sequence ID" value="RAL22637.1"/>
    <property type="molecule type" value="Genomic_DNA"/>
</dbReference>
<dbReference type="RefSeq" id="WP_113659640.1">
    <property type="nucleotide sequence ID" value="NZ_KZ845670.1"/>
</dbReference>
<evidence type="ECO:0008006" key="3">
    <source>
        <dbReference type="Google" id="ProtNLM"/>
    </source>
</evidence>
<accession>A0A364K2M3</accession>
<proteinExistence type="predicted"/>
<evidence type="ECO:0000313" key="1">
    <source>
        <dbReference type="EMBL" id="RAL22637.1"/>
    </source>
</evidence>
<name>A0A364K2M3_9BACL</name>
<protein>
    <recommendedName>
        <fullName evidence="3">DUF4825 domain-containing protein</fullName>
    </recommendedName>
</protein>
<reference evidence="1 2" key="2">
    <citation type="submission" date="2018-06" db="EMBL/GenBank/DDBJ databases">
        <authorList>
            <person name="Zhirakovskaya E."/>
        </authorList>
    </citation>
    <scope>NUCLEOTIDE SEQUENCE [LARGE SCALE GENOMIC DNA]</scope>
    <source>
        <strain evidence="1 2">FBKL4.011</strain>
    </source>
</reference>
<sequence length="169" mass="19536">MKALAKRLLATVVLSIMLAALLSFVPFLQNQSDRNSDIAVFRPDSTILTEKNIVDFVKGVEMAVEIRRINLDGSQLLFELIQPSTLEDEQLYKDCFRLIKSSLLGLDNIKEVRLFIVTPERDSFFVQANQEHLRKDPKMENSQKHSYQTYLKQMFEFHTIPDNTLKGSR</sequence>
<reference evidence="1 2" key="1">
    <citation type="submission" date="2018-06" db="EMBL/GenBank/DDBJ databases">
        <title>Thermoflavimicrobium daqus sp. nov., a thermophilic microbe isolated from Moutai-flavour Daqu.</title>
        <authorList>
            <person name="Wang X."/>
            <person name="Zhou H."/>
        </authorList>
    </citation>
    <scope>NUCLEOTIDE SEQUENCE [LARGE SCALE GENOMIC DNA]</scope>
    <source>
        <strain evidence="1 2">FBKL4.011</strain>
    </source>
</reference>
<dbReference type="AlphaFoldDB" id="A0A364K2M3"/>
<organism evidence="1 2">
    <name type="scientific">Thermoflavimicrobium daqui</name>
    <dbReference type="NCBI Taxonomy" id="2137476"/>
    <lineage>
        <taxon>Bacteria</taxon>
        <taxon>Bacillati</taxon>
        <taxon>Bacillota</taxon>
        <taxon>Bacilli</taxon>
        <taxon>Bacillales</taxon>
        <taxon>Thermoactinomycetaceae</taxon>
        <taxon>Thermoflavimicrobium</taxon>
    </lineage>
</organism>
<comment type="caution">
    <text evidence="1">The sequence shown here is derived from an EMBL/GenBank/DDBJ whole genome shotgun (WGS) entry which is preliminary data.</text>
</comment>
<gene>
    <name evidence="1" type="ORF">DL897_13280</name>
</gene>
<evidence type="ECO:0000313" key="2">
    <source>
        <dbReference type="Proteomes" id="UP000251213"/>
    </source>
</evidence>